<evidence type="ECO:0000313" key="2">
    <source>
        <dbReference type="Proteomes" id="UP000821865"/>
    </source>
</evidence>
<comment type="caution">
    <text evidence="1">The sequence shown here is derived from an EMBL/GenBank/DDBJ whole genome shotgun (WGS) entry which is preliminary data.</text>
</comment>
<proteinExistence type="predicted"/>
<reference evidence="1" key="1">
    <citation type="submission" date="2020-05" db="EMBL/GenBank/DDBJ databases">
        <title>Large-scale comparative analyses of tick genomes elucidate their genetic diversity and vector capacities.</title>
        <authorList>
            <person name="Jia N."/>
            <person name="Wang J."/>
            <person name="Shi W."/>
            <person name="Du L."/>
            <person name="Sun Y."/>
            <person name="Zhan W."/>
            <person name="Jiang J."/>
            <person name="Wang Q."/>
            <person name="Zhang B."/>
            <person name="Ji P."/>
            <person name="Sakyi L.B."/>
            <person name="Cui X."/>
            <person name="Yuan T."/>
            <person name="Jiang B."/>
            <person name="Yang W."/>
            <person name="Lam T.T.-Y."/>
            <person name="Chang Q."/>
            <person name="Ding S."/>
            <person name="Wang X."/>
            <person name="Zhu J."/>
            <person name="Ruan X."/>
            <person name="Zhao L."/>
            <person name="Wei J."/>
            <person name="Que T."/>
            <person name="Du C."/>
            <person name="Cheng J."/>
            <person name="Dai P."/>
            <person name="Han X."/>
            <person name="Huang E."/>
            <person name="Gao Y."/>
            <person name="Liu J."/>
            <person name="Shao H."/>
            <person name="Ye R."/>
            <person name="Li L."/>
            <person name="Wei W."/>
            <person name="Wang X."/>
            <person name="Wang C."/>
            <person name="Yang T."/>
            <person name="Huo Q."/>
            <person name="Li W."/>
            <person name="Guo W."/>
            <person name="Chen H."/>
            <person name="Zhou L."/>
            <person name="Ni X."/>
            <person name="Tian J."/>
            <person name="Zhou Y."/>
            <person name="Sheng Y."/>
            <person name="Liu T."/>
            <person name="Pan Y."/>
            <person name="Xia L."/>
            <person name="Li J."/>
            <person name="Zhao F."/>
            <person name="Cao W."/>
        </authorList>
    </citation>
    <scope>NUCLEOTIDE SEQUENCE</scope>
    <source>
        <strain evidence="1">Dsil-2018</strain>
    </source>
</reference>
<dbReference type="EMBL" id="CM023476">
    <property type="protein sequence ID" value="KAH7942364.1"/>
    <property type="molecule type" value="Genomic_DNA"/>
</dbReference>
<protein>
    <submittedName>
        <fullName evidence="1">Uncharacterized protein</fullName>
    </submittedName>
</protein>
<keyword evidence="2" id="KW-1185">Reference proteome</keyword>
<evidence type="ECO:0000313" key="1">
    <source>
        <dbReference type="EMBL" id="KAH7942364.1"/>
    </source>
</evidence>
<accession>A0ACB8CHZ9</accession>
<organism evidence="1 2">
    <name type="scientific">Dermacentor silvarum</name>
    <name type="common">Tick</name>
    <dbReference type="NCBI Taxonomy" id="543639"/>
    <lineage>
        <taxon>Eukaryota</taxon>
        <taxon>Metazoa</taxon>
        <taxon>Ecdysozoa</taxon>
        <taxon>Arthropoda</taxon>
        <taxon>Chelicerata</taxon>
        <taxon>Arachnida</taxon>
        <taxon>Acari</taxon>
        <taxon>Parasitiformes</taxon>
        <taxon>Ixodida</taxon>
        <taxon>Ixodoidea</taxon>
        <taxon>Ixodidae</taxon>
        <taxon>Rhipicephalinae</taxon>
        <taxon>Dermacentor</taxon>
    </lineage>
</organism>
<name>A0ACB8CHZ9_DERSI</name>
<gene>
    <name evidence="1" type="ORF">HPB49_023454</name>
</gene>
<sequence>MAASLPFGLLVLVTVPLLGKCELRLNAGCKIETLRACGDDYVPYKKGPHLHESGQEFDEGCKKDKTQIPCTLKFINDCTDGLPKAASLVAIKALEENIEAVCNVGSDPYKKYQRGIKCMNSHGDKLHKCVKNFLTILERAIVKAPAKDVIHYTCCSYHDTVDCLSNSLTPCESVGSKDFMVRVVEEMFGETLNLVCGRYTKGSPNCKSLPQLPRLGAKDRRVNNIVELLLEAAGTLGRKN</sequence>
<dbReference type="Proteomes" id="UP000821865">
    <property type="component" value="Chromosome 7"/>
</dbReference>